<organism evidence="3 4">
    <name type="scientific">Cynoglossus semilaevis</name>
    <name type="common">Tongue sole</name>
    <dbReference type="NCBI Taxonomy" id="244447"/>
    <lineage>
        <taxon>Eukaryota</taxon>
        <taxon>Metazoa</taxon>
        <taxon>Chordata</taxon>
        <taxon>Craniata</taxon>
        <taxon>Vertebrata</taxon>
        <taxon>Euteleostomi</taxon>
        <taxon>Actinopterygii</taxon>
        <taxon>Neopterygii</taxon>
        <taxon>Teleostei</taxon>
        <taxon>Neoteleostei</taxon>
        <taxon>Acanthomorphata</taxon>
        <taxon>Carangaria</taxon>
        <taxon>Pleuronectiformes</taxon>
        <taxon>Pleuronectoidei</taxon>
        <taxon>Cynoglossidae</taxon>
        <taxon>Cynoglossinae</taxon>
        <taxon>Cynoglossus</taxon>
    </lineage>
</organism>
<dbReference type="Ensembl" id="ENSCSET00000019168.1">
    <property type="protein sequence ID" value="ENSCSEP00000018934.1"/>
    <property type="gene ID" value="ENSCSEG00000012120.1"/>
</dbReference>
<evidence type="ECO:0000259" key="2">
    <source>
        <dbReference type="Pfam" id="PF18615"/>
    </source>
</evidence>
<sequence>MSSKGKNDLCRICGHTLQGTQRRWLFGNKTKKMGQTQSDSHGAGDSSQSSPWGSTLSLGSFSSLSKSQSSLSSTSKGVDLLSVLTHILGRPVPRDSEHGEFVCGKCVSLLEKVFKFDSVIARVKVLSAEKLHKLTQERDKIRQWLRQNYQQRHLEDVHLWATINREEEGHVEKEGYREMLEENMALSKYEFWSDKWDMCPHFIKTGKRCRKGKGCEGCDALRVSDSVYESVCGIPRHLPSQTYKLLLSRDKSQSMPLHWKGTPSTSCSLASLTGSQLSLQAASCTGSVQSLDSLEAFDPFDPASDQSVNFVLNKLRCLKWKPLSSPSGSRIPVLGKKDERCSGDMTSSAVARQLTFEDLQNGEGDVNDQDGDLLTELNEEFMPLYTKSNTGRLQHAVGHLRGQLNEAVTHVETLEAELKNQTGKRTAYIKTSDKENLPQVDSQDVLLQSFAFSLHCRERLIQECMGLIKRLYLEGAVTNELENGPTEKITENLNNILSSTEAALKSLRFEMSDKEKRKRKEIEALKKAASDREKDLDTLTIVIQSNQDTIHDLRVVLEENNCLQKKIDEERKMWRKREQTLAAVQHESNTLLCNLQEKVESLQKQTPAFTSQTVRGTSEEEVVSGARQADGVALCQQVTELTTALQEYQDMVQTQQENHSEKVSSMMAQLRDTRQQLRQKEKEKKESERLWQNRREEMQREERLLRERLEKRDKLIEQILQDVEERDHLFKELQLKLQNQHGPRSVIENTLETE</sequence>
<dbReference type="GO" id="GO:0090063">
    <property type="term" value="P:positive regulation of microtubule nucleation"/>
    <property type="evidence" value="ECO:0007669"/>
    <property type="project" value="TreeGrafter"/>
</dbReference>
<feature type="domain" description="Short myomegalin-like EB1 binding protein N-terminal" evidence="2">
    <location>
        <begin position="175"/>
        <end position="292"/>
    </location>
</feature>
<feature type="region of interest" description="Disordered" evidence="1">
    <location>
        <begin position="655"/>
        <end position="689"/>
    </location>
</feature>
<reference evidence="3" key="3">
    <citation type="submission" date="2025-09" db="UniProtKB">
        <authorList>
            <consortium name="Ensembl"/>
        </authorList>
    </citation>
    <scope>IDENTIFICATION</scope>
</reference>
<dbReference type="PANTHER" id="PTHR46501">
    <property type="entry name" value="MYOMEGALIN"/>
    <property type="match status" value="1"/>
</dbReference>
<dbReference type="GO" id="GO:0060090">
    <property type="term" value="F:molecular adaptor activity"/>
    <property type="evidence" value="ECO:0007669"/>
    <property type="project" value="TreeGrafter"/>
</dbReference>
<dbReference type="GO" id="GO:0005794">
    <property type="term" value="C:Golgi apparatus"/>
    <property type="evidence" value="ECO:0007669"/>
    <property type="project" value="TreeGrafter"/>
</dbReference>
<reference evidence="3 4" key="1">
    <citation type="journal article" date="2014" name="Nat. Genet.">
        <title>Whole-genome sequence of a flatfish provides insights into ZW sex chromosome evolution and adaptation to a benthic lifestyle.</title>
        <authorList>
            <person name="Chen S."/>
            <person name="Zhang G."/>
            <person name="Shao C."/>
            <person name="Huang Q."/>
            <person name="Liu G."/>
            <person name="Zhang P."/>
            <person name="Song W."/>
            <person name="An N."/>
            <person name="Chalopin D."/>
            <person name="Volff J.N."/>
            <person name="Hong Y."/>
            <person name="Li Q."/>
            <person name="Sha Z."/>
            <person name="Zhou H."/>
            <person name="Xie M."/>
            <person name="Yu Q."/>
            <person name="Liu Y."/>
            <person name="Xiang H."/>
            <person name="Wang N."/>
            <person name="Wu K."/>
            <person name="Yang C."/>
            <person name="Zhou Q."/>
            <person name="Liao X."/>
            <person name="Yang L."/>
            <person name="Hu Q."/>
            <person name="Zhang J."/>
            <person name="Meng L."/>
            <person name="Jin L."/>
            <person name="Tian Y."/>
            <person name="Lian J."/>
            <person name="Yang J."/>
            <person name="Miao G."/>
            <person name="Liu S."/>
            <person name="Liang Z."/>
            <person name="Yan F."/>
            <person name="Li Y."/>
            <person name="Sun B."/>
            <person name="Zhang H."/>
            <person name="Zhang J."/>
            <person name="Zhu Y."/>
            <person name="Du M."/>
            <person name="Zhao Y."/>
            <person name="Schartl M."/>
            <person name="Tang Q."/>
            <person name="Wang J."/>
        </authorList>
    </citation>
    <scope>NUCLEOTIDE SEQUENCE</scope>
</reference>
<dbReference type="GO" id="GO:0005813">
    <property type="term" value="C:centrosome"/>
    <property type="evidence" value="ECO:0007669"/>
    <property type="project" value="TreeGrafter"/>
</dbReference>
<proteinExistence type="predicted"/>
<dbReference type="RefSeq" id="XP_008322251.1">
    <property type="nucleotide sequence ID" value="XM_008324029.2"/>
</dbReference>
<protein>
    <submittedName>
        <fullName evidence="3">Calponin homology domain-containing protein DDB_G0272472-like</fullName>
    </submittedName>
</protein>
<dbReference type="GeneID" id="103388836"/>
<evidence type="ECO:0000313" key="3">
    <source>
        <dbReference type="Ensembl" id="ENSCSEP00000018934.1"/>
    </source>
</evidence>
<name>A0A3P8VX87_CYNSE</name>
<dbReference type="PANTHER" id="PTHR46501:SF6">
    <property type="entry name" value="SI:CH73-95L15.5"/>
    <property type="match status" value="1"/>
</dbReference>
<dbReference type="AlphaFoldDB" id="A0A3P8VX87"/>
<dbReference type="GeneTree" id="ENSGT00980000198705"/>
<dbReference type="KEGG" id="csem:103388836"/>
<feature type="compositionally biased region" description="Basic and acidic residues" evidence="1">
    <location>
        <begin position="671"/>
        <end position="689"/>
    </location>
</feature>
<dbReference type="Pfam" id="PF18615">
    <property type="entry name" value="SMYLE_N"/>
    <property type="match status" value="1"/>
</dbReference>
<evidence type="ECO:0000313" key="4">
    <source>
        <dbReference type="Proteomes" id="UP000265120"/>
    </source>
</evidence>
<feature type="region of interest" description="Disordered" evidence="1">
    <location>
        <begin position="30"/>
        <end position="51"/>
    </location>
</feature>
<evidence type="ECO:0000256" key="1">
    <source>
        <dbReference type="SAM" id="MobiDB-lite"/>
    </source>
</evidence>
<dbReference type="GO" id="GO:0007098">
    <property type="term" value="P:centrosome cycle"/>
    <property type="evidence" value="ECO:0007669"/>
    <property type="project" value="TreeGrafter"/>
</dbReference>
<accession>A0A3P8VX87</accession>
<dbReference type="InParanoid" id="A0A3P8VX87"/>
<dbReference type="STRING" id="244447.ENSCSEP00000018934"/>
<dbReference type="GO" id="GO:1903358">
    <property type="term" value="P:regulation of Golgi organization"/>
    <property type="evidence" value="ECO:0007669"/>
    <property type="project" value="TreeGrafter"/>
</dbReference>
<dbReference type="OrthoDB" id="8662411at2759"/>
<reference evidence="3" key="2">
    <citation type="submission" date="2025-08" db="UniProtKB">
        <authorList>
            <consortium name="Ensembl"/>
        </authorList>
    </citation>
    <scope>IDENTIFICATION</scope>
</reference>
<dbReference type="OMA" id="RSMPLHW"/>
<keyword evidence="4" id="KW-1185">Reference proteome</keyword>
<dbReference type="FunCoup" id="A0A3P8VX87">
    <property type="interactions" value="26"/>
</dbReference>
<feature type="compositionally biased region" description="Polar residues" evidence="1">
    <location>
        <begin position="33"/>
        <end position="51"/>
    </location>
</feature>
<dbReference type="InterPro" id="IPR040947">
    <property type="entry name" value="SMYLE_N"/>
</dbReference>
<dbReference type="InterPro" id="IPR052593">
    <property type="entry name" value="MT-associated_AKAP9-binding"/>
</dbReference>
<dbReference type="Proteomes" id="UP000265120">
    <property type="component" value="Chromosome 13"/>
</dbReference>